<protein>
    <recommendedName>
        <fullName evidence="3">amidase</fullName>
        <ecNumber evidence="3">3.5.1.4</ecNumber>
    </recommendedName>
</protein>
<dbReference type="InterPro" id="IPR023631">
    <property type="entry name" value="Amidase_dom"/>
</dbReference>
<dbReference type="PANTHER" id="PTHR46072:SF4">
    <property type="entry name" value="AMIDASE C550.07-RELATED"/>
    <property type="match status" value="1"/>
</dbReference>
<dbReference type="GO" id="GO:0004040">
    <property type="term" value="F:amidase activity"/>
    <property type="evidence" value="ECO:0007669"/>
    <property type="project" value="UniProtKB-EC"/>
</dbReference>
<evidence type="ECO:0000256" key="6">
    <source>
        <dbReference type="PIRSR" id="PIRSR001221-2"/>
    </source>
</evidence>
<feature type="binding site" evidence="6">
    <location>
        <position position="206"/>
    </location>
    <ligand>
        <name>substrate</name>
    </ligand>
</feature>
<feature type="active site" description="Charge relay system" evidence="5">
    <location>
        <position position="206"/>
    </location>
</feature>
<keyword evidence="9" id="KW-1185">Reference proteome</keyword>
<accession>A0A8H3J4G9</accession>
<feature type="active site" description="Acyl-ester intermediate" evidence="5">
    <location>
        <position position="230"/>
    </location>
</feature>
<evidence type="ECO:0000313" key="8">
    <source>
        <dbReference type="EMBL" id="CAF9940527.1"/>
    </source>
</evidence>
<dbReference type="EC" id="3.5.1.4" evidence="3"/>
<reference evidence="8" key="1">
    <citation type="submission" date="2021-03" db="EMBL/GenBank/DDBJ databases">
        <authorList>
            <person name="Tagirdzhanova G."/>
        </authorList>
    </citation>
    <scope>NUCLEOTIDE SEQUENCE</scope>
</reference>
<dbReference type="Gene3D" id="3.90.1300.10">
    <property type="entry name" value="Amidase signature (AS) domain"/>
    <property type="match status" value="1"/>
</dbReference>
<feature type="active site" description="Charge relay system" evidence="5">
    <location>
        <position position="131"/>
    </location>
</feature>
<evidence type="ECO:0000256" key="5">
    <source>
        <dbReference type="PIRSR" id="PIRSR001221-1"/>
    </source>
</evidence>
<gene>
    <name evidence="8" type="ORF">ALECFALPRED_008702</name>
</gene>
<proteinExistence type="inferred from homology"/>
<evidence type="ECO:0000259" key="7">
    <source>
        <dbReference type="Pfam" id="PF01425"/>
    </source>
</evidence>
<comment type="caution">
    <text evidence="8">The sequence shown here is derived from an EMBL/GenBank/DDBJ whole genome shotgun (WGS) entry which is preliminary data.</text>
</comment>
<dbReference type="Pfam" id="PF01425">
    <property type="entry name" value="Amidase"/>
    <property type="match status" value="1"/>
</dbReference>
<dbReference type="SUPFAM" id="SSF75304">
    <property type="entry name" value="Amidase signature (AS) enzymes"/>
    <property type="match status" value="1"/>
</dbReference>
<dbReference type="PANTHER" id="PTHR46072">
    <property type="entry name" value="AMIDASE-RELATED-RELATED"/>
    <property type="match status" value="1"/>
</dbReference>
<organism evidence="8 9">
    <name type="scientific">Alectoria fallacina</name>
    <dbReference type="NCBI Taxonomy" id="1903189"/>
    <lineage>
        <taxon>Eukaryota</taxon>
        <taxon>Fungi</taxon>
        <taxon>Dikarya</taxon>
        <taxon>Ascomycota</taxon>
        <taxon>Pezizomycotina</taxon>
        <taxon>Lecanoromycetes</taxon>
        <taxon>OSLEUM clade</taxon>
        <taxon>Lecanoromycetidae</taxon>
        <taxon>Lecanorales</taxon>
        <taxon>Lecanorineae</taxon>
        <taxon>Parmeliaceae</taxon>
        <taxon>Alectoria</taxon>
    </lineage>
</organism>
<dbReference type="EMBL" id="CAJPDR010000606">
    <property type="protein sequence ID" value="CAF9940527.1"/>
    <property type="molecule type" value="Genomic_DNA"/>
</dbReference>
<sequence length="574" mass="63557">MERRPWQDIAHQVQSHRNRTLSQIQPPIPDVPSSLPGNVTGIPQALLSPREVEITTTFTEDLVFSLATGSLTSTEVTNAFLRRAGLAQKLTNCITEVLPERALARAKELDDFLSEHKRPRGPLHGLPISVKEHVGMKDLGLNAGFVAWAEEKADDDALILKILWQAGCVFYVRTAEPQSLMHLETSSNLYGVTVNPFDRLLTPGGSSGGEGSLIGLRGSCLGLGTDIGGSIRSPAANNGIFGFRPTTGRIPLLGLSAPQVGSGYIESVLGPLSTSLDGIKLFMRTVLAAKPWVTDPSLVPLPWRDEESHLGKNDYKRLRIAVLWSDAVVKPHPPVLRALKEVVTKLSKVRDVEIVDWKPYKHDFAWELIASLYYMDGGDQTTELIGSSGEPWRPLSRFIVSENPHVKHRTIAEIEDLKLQRDKYRYEYAQQWNSTATTMAQNGDLEDLVDVILCPASPGVAPPLDSSRYWGYTSQWNLLDYPALVFPVTTVDPALDVRDDEYSPTNDQDQFNHDLCKSSISSRAFVQPLISEDNGPEKYLGLPVSLQLVGRRYEDEKVVEALAYMKEKIGLPFS</sequence>
<evidence type="ECO:0000256" key="2">
    <source>
        <dbReference type="ARBA" id="ARBA00009199"/>
    </source>
</evidence>
<feature type="domain" description="Amidase" evidence="7">
    <location>
        <begin position="75"/>
        <end position="558"/>
    </location>
</feature>
<evidence type="ECO:0000313" key="9">
    <source>
        <dbReference type="Proteomes" id="UP000664203"/>
    </source>
</evidence>
<evidence type="ECO:0000256" key="3">
    <source>
        <dbReference type="ARBA" id="ARBA00012922"/>
    </source>
</evidence>
<comment type="similarity">
    <text evidence="2">Belongs to the amidase family.</text>
</comment>
<dbReference type="InterPro" id="IPR036928">
    <property type="entry name" value="AS_sf"/>
</dbReference>
<dbReference type="PIRSF" id="PIRSF001221">
    <property type="entry name" value="Amidase_fungi"/>
    <property type="match status" value="1"/>
</dbReference>
<feature type="binding site" evidence="6">
    <location>
        <begin position="227"/>
        <end position="230"/>
    </location>
    <ligand>
        <name>substrate</name>
    </ligand>
</feature>
<evidence type="ECO:0000256" key="1">
    <source>
        <dbReference type="ARBA" id="ARBA00001311"/>
    </source>
</evidence>
<feature type="binding site" evidence="6">
    <location>
        <position position="180"/>
    </location>
    <ligand>
        <name>substrate</name>
    </ligand>
</feature>
<evidence type="ECO:0000256" key="4">
    <source>
        <dbReference type="ARBA" id="ARBA00022801"/>
    </source>
</evidence>
<keyword evidence="4" id="KW-0378">Hydrolase</keyword>
<dbReference type="OrthoDB" id="6428749at2759"/>
<dbReference type="PROSITE" id="PS00571">
    <property type="entry name" value="AMIDASES"/>
    <property type="match status" value="1"/>
</dbReference>
<dbReference type="AlphaFoldDB" id="A0A8H3J4G9"/>
<name>A0A8H3J4G9_9LECA</name>
<dbReference type="Proteomes" id="UP000664203">
    <property type="component" value="Unassembled WGS sequence"/>
</dbReference>
<dbReference type="InterPro" id="IPR020556">
    <property type="entry name" value="Amidase_CS"/>
</dbReference>
<comment type="catalytic activity">
    <reaction evidence="1">
        <text>a monocarboxylic acid amide + H2O = a monocarboxylate + NH4(+)</text>
        <dbReference type="Rhea" id="RHEA:12020"/>
        <dbReference type="ChEBI" id="CHEBI:15377"/>
        <dbReference type="ChEBI" id="CHEBI:28938"/>
        <dbReference type="ChEBI" id="CHEBI:35757"/>
        <dbReference type="ChEBI" id="CHEBI:83628"/>
        <dbReference type="EC" id="3.5.1.4"/>
    </reaction>
</comment>